<reference evidence="2" key="1">
    <citation type="journal article" date="2019" name="Int. J. Syst. Evol. Microbiol.">
        <title>The Global Catalogue of Microorganisms (GCM) 10K type strain sequencing project: providing services to taxonomists for standard genome sequencing and annotation.</title>
        <authorList>
            <consortium name="The Broad Institute Genomics Platform"/>
            <consortium name="The Broad Institute Genome Sequencing Center for Infectious Disease"/>
            <person name="Wu L."/>
            <person name="Ma J."/>
        </authorList>
    </citation>
    <scope>NUCLEOTIDE SEQUENCE [LARGE SCALE GENOMIC DNA]</scope>
    <source>
        <strain evidence="2">NBRC 112299</strain>
    </source>
</reference>
<keyword evidence="2" id="KW-1185">Reference proteome</keyword>
<sequence>MLGEKVGSLVIRNALGGRDERHGCHGLADLERVVLGVVDEAKVAVGDDAEQAPVLVDHGEAGDAVLAAQGVEAR</sequence>
<accession>A0ABQ6IG61</accession>
<evidence type="ECO:0000313" key="1">
    <source>
        <dbReference type="EMBL" id="GMA36285.1"/>
    </source>
</evidence>
<organism evidence="1 2">
    <name type="scientific">Demequina litorisediminis</name>
    <dbReference type="NCBI Taxonomy" id="1849022"/>
    <lineage>
        <taxon>Bacteria</taxon>
        <taxon>Bacillati</taxon>
        <taxon>Actinomycetota</taxon>
        <taxon>Actinomycetes</taxon>
        <taxon>Micrococcales</taxon>
        <taxon>Demequinaceae</taxon>
        <taxon>Demequina</taxon>
    </lineage>
</organism>
<gene>
    <name evidence="1" type="ORF">GCM10025876_24890</name>
</gene>
<name>A0ABQ6IG61_9MICO</name>
<dbReference type="EMBL" id="BSUN01000001">
    <property type="protein sequence ID" value="GMA36285.1"/>
    <property type="molecule type" value="Genomic_DNA"/>
</dbReference>
<proteinExistence type="predicted"/>
<protein>
    <submittedName>
        <fullName evidence="1">Uncharacterized protein</fullName>
    </submittedName>
</protein>
<comment type="caution">
    <text evidence="1">The sequence shown here is derived from an EMBL/GenBank/DDBJ whole genome shotgun (WGS) entry which is preliminary data.</text>
</comment>
<evidence type="ECO:0000313" key="2">
    <source>
        <dbReference type="Proteomes" id="UP001157125"/>
    </source>
</evidence>
<dbReference type="Proteomes" id="UP001157125">
    <property type="component" value="Unassembled WGS sequence"/>
</dbReference>